<gene>
    <name evidence="1" type="ORF">EAG_12862</name>
</gene>
<sequence>MDMNLGTPCIPRVCEYPNPEMCLQRNDVFWTTSSPETSDNNALNFSDASSSRVRFDFGQTQDCDALRAKTQDERLRAPSPDVWMYALANFPAKPRGNEAALSLNDHGSITDRDISPATSAILELWAED</sequence>
<proteinExistence type="predicted"/>
<evidence type="ECO:0000313" key="1">
    <source>
        <dbReference type="EMBL" id="EFN65969.1"/>
    </source>
</evidence>
<dbReference type="EMBL" id="GL440378">
    <property type="protein sequence ID" value="EFN65969.1"/>
    <property type="molecule type" value="Genomic_DNA"/>
</dbReference>
<dbReference type="InParanoid" id="E2AKQ9"/>
<reference evidence="1 2" key="1">
    <citation type="journal article" date="2010" name="Science">
        <title>Genomic comparison of the ants Camponotus floridanus and Harpegnathos saltator.</title>
        <authorList>
            <person name="Bonasio R."/>
            <person name="Zhang G."/>
            <person name="Ye C."/>
            <person name="Mutti N.S."/>
            <person name="Fang X."/>
            <person name="Qin N."/>
            <person name="Donahue G."/>
            <person name="Yang P."/>
            <person name="Li Q."/>
            <person name="Li C."/>
            <person name="Zhang P."/>
            <person name="Huang Z."/>
            <person name="Berger S.L."/>
            <person name="Reinberg D."/>
            <person name="Wang J."/>
            <person name="Liebig J."/>
        </authorList>
    </citation>
    <scope>NUCLEOTIDE SEQUENCE [LARGE SCALE GENOMIC DNA]</scope>
    <source>
        <strain evidence="2">C129</strain>
    </source>
</reference>
<accession>E2AKQ9</accession>
<name>E2AKQ9_CAMFO</name>
<keyword evidence="2" id="KW-1185">Reference proteome</keyword>
<protein>
    <submittedName>
        <fullName evidence="1">Uncharacterized protein</fullName>
    </submittedName>
</protein>
<evidence type="ECO:0000313" key="2">
    <source>
        <dbReference type="Proteomes" id="UP000000311"/>
    </source>
</evidence>
<dbReference type="Proteomes" id="UP000000311">
    <property type="component" value="Unassembled WGS sequence"/>
</dbReference>
<dbReference type="AlphaFoldDB" id="E2AKQ9"/>
<organism evidence="2">
    <name type="scientific">Camponotus floridanus</name>
    <name type="common">Florida carpenter ant</name>
    <dbReference type="NCBI Taxonomy" id="104421"/>
    <lineage>
        <taxon>Eukaryota</taxon>
        <taxon>Metazoa</taxon>
        <taxon>Ecdysozoa</taxon>
        <taxon>Arthropoda</taxon>
        <taxon>Hexapoda</taxon>
        <taxon>Insecta</taxon>
        <taxon>Pterygota</taxon>
        <taxon>Neoptera</taxon>
        <taxon>Endopterygota</taxon>
        <taxon>Hymenoptera</taxon>
        <taxon>Apocrita</taxon>
        <taxon>Aculeata</taxon>
        <taxon>Formicoidea</taxon>
        <taxon>Formicidae</taxon>
        <taxon>Formicinae</taxon>
        <taxon>Camponotus</taxon>
    </lineage>
</organism>